<keyword evidence="2" id="KW-0472">Membrane</keyword>
<evidence type="ECO:0000256" key="2">
    <source>
        <dbReference type="SAM" id="Phobius"/>
    </source>
</evidence>
<keyword evidence="2" id="KW-1133">Transmembrane helix</keyword>
<protein>
    <submittedName>
        <fullName evidence="4">Sugar transferase</fullName>
    </submittedName>
</protein>
<evidence type="ECO:0000313" key="5">
    <source>
        <dbReference type="Proteomes" id="UP000438093"/>
    </source>
</evidence>
<evidence type="ECO:0000313" key="4">
    <source>
        <dbReference type="EMBL" id="MRX84088.1"/>
    </source>
</evidence>
<evidence type="ECO:0000256" key="1">
    <source>
        <dbReference type="ARBA" id="ARBA00006464"/>
    </source>
</evidence>
<evidence type="ECO:0000259" key="3">
    <source>
        <dbReference type="Pfam" id="PF02397"/>
    </source>
</evidence>
<dbReference type="PANTHER" id="PTHR30576">
    <property type="entry name" value="COLANIC BIOSYNTHESIS UDP-GLUCOSE LIPID CARRIER TRANSFERASE"/>
    <property type="match status" value="1"/>
</dbReference>
<feature type="domain" description="Bacterial sugar transferase" evidence="3">
    <location>
        <begin position="74"/>
        <end position="251"/>
    </location>
</feature>
<dbReference type="GO" id="GO:0016780">
    <property type="term" value="F:phosphotransferase activity, for other substituted phosphate groups"/>
    <property type="evidence" value="ECO:0007669"/>
    <property type="project" value="TreeGrafter"/>
</dbReference>
<dbReference type="Proteomes" id="UP000438093">
    <property type="component" value="Unassembled WGS sequence"/>
</dbReference>
<dbReference type="InterPro" id="IPR003362">
    <property type="entry name" value="Bact_transf"/>
</dbReference>
<keyword evidence="2" id="KW-0812">Transmembrane</keyword>
<comment type="caution">
    <text evidence="4">The sequence shown here is derived from an EMBL/GenBank/DDBJ whole genome shotgun (WGS) entry which is preliminary data.</text>
</comment>
<dbReference type="PANTHER" id="PTHR30576:SF8">
    <property type="entry name" value="UNDECAPRENYL-PHOSPHATE GALACTOSE PHOSPHOTRANSFERASE"/>
    <property type="match status" value="1"/>
</dbReference>
<organism evidence="4 5">
    <name type="scientific">Eggerthella guodeyinii</name>
    <dbReference type="NCBI Taxonomy" id="2690837"/>
    <lineage>
        <taxon>Bacteria</taxon>
        <taxon>Bacillati</taxon>
        <taxon>Actinomycetota</taxon>
        <taxon>Coriobacteriia</taxon>
        <taxon>Eggerthellales</taxon>
        <taxon>Eggerthellaceae</taxon>
        <taxon>Eggerthella</taxon>
    </lineage>
</organism>
<gene>
    <name evidence="4" type="ORF">GJG86_16550</name>
</gene>
<accession>A0A6N7RTG8</accession>
<sequence>MAAEALAIGDDGFAEAVLESDGALEEKAHGGNGAWIRGEVAEASAALAARNLAHANAVAGPVRPRKTLYLRFGKRVLDVVLSGAALLLTLPVNAVLAVLTYRDVGSPIFYVQERTGKDLKSFKMVKFRNMTEDRDEDGELLPPEDRITRLGLFVRSHSLDELLNFWSVFKGDMSLIGPRPLPVEFTPHMTERHKMRYAVRPGLECPRVGDEEPEAGADYSHVRFENDVRYVESVSFPTDVRLAFRLVGVVLGRGGSGDSTGTDSHFAGYDSDGRAMSLGRLKDPACYRREILGIDDEAGAAE</sequence>
<keyword evidence="5" id="KW-1185">Reference proteome</keyword>
<dbReference type="AlphaFoldDB" id="A0A6N7RTG8"/>
<proteinExistence type="inferred from homology"/>
<dbReference type="EMBL" id="VTFY01000021">
    <property type="protein sequence ID" value="MRX84088.1"/>
    <property type="molecule type" value="Genomic_DNA"/>
</dbReference>
<keyword evidence="4" id="KW-0808">Transferase</keyword>
<dbReference type="Pfam" id="PF02397">
    <property type="entry name" value="Bac_transf"/>
    <property type="match status" value="1"/>
</dbReference>
<feature type="transmembrane region" description="Helical" evidence="2">
    <location>
        <begin position="76"/>
        <end position="101"/>
    </location>
</feature>
<name>A0A6N7RTG8_9ACTN</name>
<reference evidence="5" key="1">
    <citation type="submission" date="2019-08" db="EMBL/GenBank/DDBJ databases">
        <title>Arthrobacter sp. nov., isolated from plateau pika and Tibetan wild ass.</title>
        <authorList>
            <person name="Ge Y."/>
        </authorList>
    </citation>
    <scope>NUCLEOTIDE SEQUENCE [LARGE SCALE GENOMIC DNA]</scope>
    <source>
        <strain evidence="5">HF-4214</strain>
    </source>
</reference>
<comment type="similarity">
    <text evidence="1">Belongs to the bacterial sugar transferase family.</text>
</comment>